<organism evidence="1 2">
    <name type="scientific">Spiromyces aspiralis</name>
    <dbReference type="NCBI Taxonomy" id="68401"/>
    <lineage>
        <taxon>Eukaryota</taxon>
        <taxon>Fungi</taxon>
        <taxon>Fungi incertae sedis</taxon>
        <taxon>Zoopagomycota</taxon>
        <taxon>Kickxellomycotina</taxon>
        <taxon>Kickxellomycetes</taxon>
        <taxon>Kickxellales</taxon>
        <taxon>Kickxellaceae</taxon>
        <taxon>Spiromyces</taxon>
    </lineage>
</organism>
<accession>A0ACC1HJR8</accession>
<evidence type="ECO:0000313" key="1">
    <source>
        <dbReference type="EMBL" id="KAJ1676820.1"/>
    </source>
</evidence>
<keyword evidence="2" id="KW-1185">Reference proteome</keyword>
<sequence length="259" mass="28023">MTEELSQVQKNAALIAQFTANSKLLDLLNSTGPVSPIRSRNESISISPQRHSDEQRRALRRLVALIDEIGSLSRKVLGPELTMAGPDHAQLTSSGRPHQEVRAKTPTAVAGEDTEEFHLDLGDGDQNRQLDFDDDASYVPSKPLSSVTGLGLDKGHVEDTEPGRVLRGWPMRDSVSPPPPPPPPPPLPSHTDGVFPGNSGEDKGKDVDEASWDAQAYASGQQSESEASEGIGRQQRTREEASAGRRRKALSSQNQRTVT</sequence>
<feature type="non-terminal residue" evidence="1">
    <location>
        <position position="259"/>
    </location>
</feature>
<name>A0ACC1HJR8_9FUNG</name>
<comment type="caution">
    <text evidence="1">The sequence shown here is derived from an EMBL/GenBank/DDBJ whole genome shotgun (WGS) entry which is preliminary data.</text>
</comment>
<reference evidence="1" key="1">
    <citation type="submission" date="2022-06" db="EMBL/GenBank/DDBJ databases">
        <title>Phylogenomic reconstructions and comparative analyses of Kickxellomycotina fungi.</title>
        <authorList>
            <person name="Reynolds N.K."/>
            <person name="Stajich J.E."/>
            <person name="Barry K."/>
            <person name="Grigoriev I.V."/>
            <person name="Crous P."/>
            <person name="Smith M.E."/>
        </authorList>
    </citation>
    <scope>NUCLEOTIDE SEQUENCE</scope>
    <source>
        <strain evidence="1">RSA 2271</strain>
    </source>
</reference>
<proteinExistence type="predicted"/>
<protein>
    <submittedName>
        <fullName evidence="1">Uncharacterized protein</fullName>
    </submittedName>
</protein>
<evidence type="ECO:0000313" key="2">
    <source>
        <dbReference type="Proteomes" id="UP001145114"/>
    </source>
</evidence>
<gene>
    <name evidence="1" type="ORF">EV182_007441</name>
</gene>
<dbReference type="EMBL" id="JAMZIH010003439">
    <property type="protein sequence ID" value="KAJ1676820.1"/>
    <property type="molecule type" value="Genomic_DNA"/>
</dbReference>
<dbReference type="Proteomes" id="UP001145114">
    <property type="component" value="Unassembled WGS sequence"/>
</dbReference>